<sequence>MKILLLGFNKNKRSYAVKRLVSELKKRGHTVTYMSWRGLVFSFMKSGVKIQRVNGTDLKYYDYIIPKAPISTTKTKGGAFLSHLYRHYLLVVKYFNQHHKHVFNEKTTEKIPFYDKLLQHFILNNEGIPVVPSMLYTGMQLPSSVYKKFKKPYIVKSVEGRSGKQVFLIKRITKIKSLLNEFGIGKLLVQKYISTKYDYRIIVLGNKVMGVMKRTAPEGDYRANVSLGGKAEKAVISEEVKQLAIRAAKAFSAEFAGVDVIQHKGRYYILEVNIFPGFEGFESVTGVDVAKELISYIEKKYLWTLETDFTHKEKKGIFNDIFEIEKNNLEKPLSKKEFMKTILERDLIVIFKEQKPIAYLTHYEKASVRRVTRWGILPKYRGQRMGRRMIRALIRISKEAGDKKINALIPQNNKKRQNTFKHAGFKKTKEKRENYFEDNIDGIVFEYNLKQKRKTKGSGLTKKLDPKNKKKEK</sequence>
<evidence type="ECO:0000256" key="4">
    <source>
        <dbReference type="PROSITE-ProRule" id="PRU00409"/>
    </source>
</evidence>
<dbReference type="InterPro" id="IPR013651">
    <property type="entry name" value="ATP-grasp_RimK-type"/>
</dbReference>
<dbReference type="PROSITE" id="PS51186">
    <property type="entry name" value="GNAT"/>
    <property type="match status" value="1"/>
</dbReference>
<dbReference type="Gene3D" id="3.40.50.20">
    <property type="match status" value="1"/>
</dbReference>
<gene>
    <name evidence="8" type="ORF">A3H51_01110</name>
</gene>
<dbReference type="Pfam" id="PF00583">
    <property type="entry name" value="Acetyltransf_1"/>
    <property type="match status" value="1"/>
</dbReference>
<protein>
    <recommendedName>
        <fullName evidence="10">N-acetyltransferase domain-containing protein</fullName>
    </recommendedName>
</protein>
<evidence type="ECO:0000259" key="6">
    <source>
        <dbReference type="PROSITE" id="PS50975"/>
    </source>
</evidence>
<dbReference type="GO" id="GO:0005737">
    <property type="term" value="C:cytoplasm"/>
    <property type="evidence" value="ECO:0007669"/>
    <property type="project" value="TreeGrafter"/>
</dbReference>
<dbReference type="GO" id="GO:0016747">
    <property type="term" value="F:acyltransferase activity, transferring groups other than amino-acyl groups"/>
    <property type="evidence" value="ECO:0007669"/>
    <property type="project" value="InterPro"/>
</dbReference>
<dbReference type="PROSITE" id="PS50975">
    <property type="entry name" value="ATP_GRASP"/>
    <property type="match status" value="1"/>
</dbReference>
<dbReference type="SUPFAM" id="SSF55729">
    <property type="entry name" value="Acyl-CoA N-acyltransferases (Nat)"/>
    <property type="match status" value="1"/>
</dbReference>
<dbReference type="Pfam" id="PF08443">
    <property type="entry name" value="RimK"/>
    <property type="match status" value="1"/>
</dbReference>
<comment type="caution">
    <text evidence="8">The sequence shown here is derived from an EMBL/GenBank/DDBJ whole genome shotgun (WGS) entry which is preliminary data.</text>
</comment>
<dbReference type="Proteomes" id="UP000178509">
    <property type="component" value="Unassembled WGS sequence"/>
</dbReference>
<dbReference type="NCBIfam" id="TIGR00768">
    <property type="entry name" value="rimK_fam"/>
    <property type="match status" value="1"/>
</dbReference>
<accession>A0A1G2HKL8</accession>
<dbReference type="AlphaFoldDB" id="A0A1G2HKL8"/>
<feature type="domain" description="ATP-grasp" evidence="6">
    <location>
        <begin position="120"/>
        <end position="298"/>
    </location>
</feature>
<proteinExistence type="predicted"/>
<dbReference type="InterPro" id="IPR000182">
    <property type="entry name" value="GNAT_dom"/>
</dbReference>
<evidence type="ECO:0008006" key="10">
    <source>
        <dbReference type="Google" id="ProtNLM"/>
    </source>
</evidence>
<keyword evidence="1" id="KW-0479">Metal-binding</keyword>
<dbReference type="GO" id="GO:0005524">
    <property type="term" value="F:ATP binding"/>
    <property type="evidence" value="ECO:0007669"/>
    <property type="project" value="UniProtKB-UniRule"/>
</dbReference>
<evidence type="ECO:0000256" key="1">
    <source>
        <dbReference type="ARBA" id="ARBA00022723"/>
    </source>
</evidence>
<dbReference type="InterPro" id="IPR004666">
    <property type="entry name" value="Rp_bS6_RimK/Lys_biosynth_LsyX"/>
</dbReference>
<dbReference type="CDD" id="cd04301">
    <property type="entry name" value="NAT_SF"/>
    <property type="match status" value="1"/>
</dbReference>
<dbReference type="InterPro" id="IPR016181">
    <property type="entry name" value="Acyl_CoA_acyltransferase"/>
</dbReference>
<dbReference type="EMBL" id="MHOJ01000003">
    <property type="protein sequence ID" value="OGZ63064.1"/>
    <property type="molecule type" value="Genomic_DNA"/>
</dbReference>
<evidence type="ECO:0000256" key="5">
    <source>
        <dbReference type="SAM" id="MobiDB-lite"/>
    </source>
</evidence>
<reference evidence="8 9" key="1">
    <citation type="journal article" date="2016" name="Nat. Commun.">
        <title>Thousands of microbial genomes shed light on interconnected biogeochemical processes in an aquifer system.</title>
        <authorList>
            <person name="Anantharaman K."/>
            <person name="Brown C.T."/>
            <person name="Hug L.A."/>
            <person name="Sharon I."/>
            <person name="Castelle C.J."/>
            <person name="Probst A.J."/>
            <person name="Thomas B.C."/>
            <person name="Singh A."/>
            <person name="Wilkins M.J."/>
            <person name="Karaoz U."/>
            <person name="Brodie E.L."/>
            <person name="Williams K.H."/>
            <person name="Hubbard S.S."/>
            <person name="Banfield J.F."/>
        </authorList>
    </citation>
    <scope>NUCLEOTIDE SEQUENCE [LARGE SCALE GENOMIC DNA]</scope>
</reference>
<dbReference type="PANTHER" id="PTHR21621:SF0">
    <property type="entry name" value="BETA-CITRYLGLUTAMATE SYNTHASE B-RELATED"/>
    <property type="match status" value="1"/>
</dbReference>
<evidence type="ECO:0000256" key="3">
    <source>
        <dbReference type="ARBA" id="ARBA00022840"/>
    </source>
</evidence>
<evidence type="ECO:0000313" key="9">
    <source>
        <dbReference type="Proteomes" id="UP000178509"/>
    </source>
</evidence>
<keyword evidence="2 4" id="KW-0547">Nucleotide-binding</keyword>
<dbReference type="SUPFAM" id="SSF56059">
    <property type="entry name" value="Glutathione synthetase ATP-binding domain-like"/>
    <property type="match status" value="1"/>
</dbReference>
<keyword evidence="3 4" id="KW-0067">ATP-binding</keyword>
<dbReference type="PANTHER" id="PTHR21621">
    <property type="entry name" value="RIBOSOMAL PROTEIN S6 MODIFICATION PROTEIN"/>
    <property type="match status" value="1"/>
</dbReference>
<dbReference type="Gene3D" id="3.30.470.20">
    <property type="entry name" value="ATP-grasp fold, B domain"/>
    <property type="match status" value="1"/>
</dbReference>
<dbReference type="STRING" id="1802164.A3H51_01110"/>
<evidence type="ECO:0000313" key="8">
    <source>
        <dbReference type="EMBL" id="OGZ63064.1"/>
    </source>
</evidence>
<dbReference type="InterPro" id="IPR011761">
    <property type="entry name" value="ATP-grasp"/>
</dbReference>
<dbReference type="GO" id="GO:0018169">
    <property type="term" value="F:ribosomal S6-glutamic acid ligase activity"/>
    <property type="evidence" value="ECO:0007669"/>
    <property type="project" value="TreeGrafter"/>
</dbReference>
<dbReference type="GO" id="GO:0046872">
    <property type="term" value="F:metal ion binding"/>
    <property type="evidence" value="ECO:0007669"/>
    <property type="project" value="UniProtKB-KW"/>
</dbReference>
<evidence type="ECO:0000256" key="2">
    <source>
        <dbReference type="ARBA" id="ARBA00022741"/>
    </source>
</evidence>
<feature type="domain" description="N-acetyltransferase" evidence="7">
    <location>
        <begin position="309"/>
        <end position="450"/>
    </location>
</feature>
<organism evidence="8 9">
    <name type="scientific">Candidatus Spechtbacteria bacterium RIFCSPLOWO2_02_FULL_38_8</name>
    <dbReference type="NCBI Taxonomy" id="1802164"/>
    <lineage>
        <taxon>Bacteria</taxon>
        <taxon>Candidatus Spechtiibacteriota</taxon>
    </lineage>
</organism>
<feature type="region of interest" description="Disordered" evidence="5">
    <location>
        <begin position="453"/>
        <end position="473"/>
    </location>
</feature>
<name>A0A1G2HKL8_9BACT</name>
<evidence type="ECO:0000259" key="7">
    <source>
        <dbReference type="PROSITE" id="PS51186"/>
    </source>
</evidence>
<dbReference type="GO" id="GO:0009432">
    <property type="term" value="P:SOS response"/>
    <property type="evidence" value="ECO:0007669"/>
    <property type="project" value="TreeGrafter"/>
</dbReference>
<dbReference type="Gene3D" id="3.40.630.30">
    <property type="match status" value="1"/>
</dbReference>